<feature type="domain" description="Enoyl reductase (ER)" evidence="6">
    <location>
        <begin position="11"/>
        <end position="342"/>
    </location>
</feature>
<dbReference type="InterPro" id="IPR036291">
    <property type="entry name" value="NAD(P)-bd_dom_sf"/>
</dbReference>
<dbReference type="GO" id="GO:0008270">
    <property type="term" value="F:zinc ion binding"/>
    <property type="evidence" value="ECO:0007669"/>
    <property type="project" value="InterPro"/>
</dbReference>
<dbReference type="InterPro" id="IPR011032">
    <property type="entry name" value="GroES-like_sf"/>
</dbReference>
<dbReference type="RefSeq" id="WP_141642777.1">
    <property type="nucleotide sequence ID" value="NZ_VIFM01000041.1"/>
</dbReference>
<dbReference type="Gene3D" id="3.90.180.10">
    <property type="entry name" value="Medium-chain alcohol dehydrogenases, catalytic domain"/>
    <property type="match status" value="1"/>
</dbReference>
<dbReference type="PANTHER" id="PTHR42683">
    <property type="entry name" value="ALDEHYDE REDUCTASE"/>
    <property type="match status" value="1"/>
</dbReference>
<comment type="similarity">
    <text evidence="5">Belongs to the zinc-containing alcohol dehydrogenase family.</text>
</comment>
<dbReference type="InterPro" id="IPR002328">
    <property type="entry name" value="ADH_Zn_CS"/>
</dbReference>
<name>A0A540X2R6_9BACT</name>
<comment type="caution">
    <text evidence="7">The sequence shown here is derived from an EMBL/GenBank/DDBJ whole genome shotgun (WGS) entry which is preliminary data.</text>
</comment>
<proteinExistence type="inferred from homology"/>
<dbReference type="InterPro" id="IPR020843">
    <property type="entry name" value="ER"/>
</dbReference>
<dbReference type="AlphaFoldDB" id="A0A540X2R6"/>
<dbReference type="Pfam" id="PF08240">
    <property type="entry name" value="ADH_N"/>
    <property type="match status" value="1"/>
</dbReference>
<reference evidence="7 8" key="1">
    <citation type="submission" date="2019-06" db="EMBL/GenBank/DDBJ databases">
        <authorList>
            <person name="Livingstone P."/>
            <person name="Whitworth D."/>
        </authorList>
    </citation>
    <scope>NUCLEOTIDE SEQUENCE [LARGE SCALE GENOMIC DNA]</scope>
    <source>
        <strain evidence="7 8">AM401</strain>
    </source>
</reference>
<dbReference type="SMART" id="SM00829">
    <property type="entry name" value="PKS_ER"/>
    <property type="match status" value="1"/>
</dbReference>
<protein>
    <submittedName>
        <fullName evidence="7">NAD(P)-dependent alcohol dehydrogenase</fullName>
    </submittedName>
</protein>
<dbReference type="PROSITE" id="PS00059">
    <property type="entry name" value="ADH_ZINC"/>
    <property type="match status" value="1"/>
</dbReference>
<dbReference type="SUPFAM" id="SSF50129">
    <property type="entry name" value="GroES-like"/>
    <property type="match status" value="1"/>
</dbReference>
<dbReference type="EMBL" id="VIFM01000041">
    <property type="protein sequence ID" value="TQF15530.1"/>
    <property type="molecule type" value="Genomic_DNA"/>
</dbReference>
<dbReference type="InterPro" id="IPR047109">
    <property type="entry name" value="CAD-like"/>
</dbReference>
<evidence type="ECO:0000256" key="1">
    <source>
        <dbReference type="ARBA" id="ARBA00001947"/>
    </source>
</evidence>
<organism evidence="7 8">
    <name type="scientific">Myxococcus llanfairpwllgwyngyllgogerychwyrndrobwllllantysiliogogogochensis</name>
    <dbReference type="NCBI Taxonomy" id="2590453"/>
    <lineage>
        <taxon>Bacteria</taxon>
        <taxon>Pseudomonadati</taxon>
        <taxon>Myxococcota</taxon>
        <taxon>Myxococcia</taxon>
        <taxon>Myxococcales</taxon>
        <taxon>Cystobacterineae</taxon>
        <taxon>Myxococcaceae</taxon>
        <taxon>Myxococcus</taxon>
    </lineage>
</organism>
<dbReference type="GO" id="GO:0008106">
    <property type="term" value="F:alcohol dehydrogenase (NADP+) activity"/>
    <property type="evidence" value="ECO:0007669"/>
    <property type="project" value="UniProtKB-ARBA"/>
</dbReference>
<keyword evidence="3 5" id="KW-0862">Zinc</keyword>
<evidence type="ECO:0000313" key="8">
    <source>
        <dbReference type="Proteomes" id="UP000315369"/>
    </source>
</evidence>
<evidence type="ECO:0000259" key="6">
    <source>
        <dbReference type="SMART" id="SM00829"/>
    </source>
</evidence>
<evidence type="ECO:0000256" key="4">
    <source>
        <dbReference type="ARBA" id="ARBA00023002"/>
    </source>
</evidence>
<dbReference type="Proteomes" id="UP000315369">
    <property type="component" value="Unassembled WGS sequence"/>
</dbReference>
<dbReference type="InterPro" id="IPR029752">
    <property type="entry name" value="D-isomer_DH_CS1"/>
</dbReference>
<dbReference type="SUPFAM" id="SSF51735">
    <property type="entry name" value="NAD(P)-binding Rossmann-fold domains"/>
    <property type="match status" value="1"/>
</dbReference>
<gene>
    <name evidence="7" type="ORF">FJV41_13000</name>
</gene>
<keyword evidence="8" id="KW-1185">Reference proteome</keyword>
<dbReference type="OrthoDB" id="5295340at2"/>
<dbReference type="InterPro" id="IPR013149">
    <property type="entry name" value="ADH-like_C"/>
</dbReference>
<keyword evidence="4" id="KW-0560">Oxidoreductase</keyword>
<dbReference type="PROSITE" id="PS00065">
    <property type="entry name" value="D_2_HYDROXYACID_DH_1"/>
    <property type="match status" value="1"/>
</dbReference>
<evidence type="ECO:0000256" key="5">
    <source>
        <dbReference type="RuleBase" id="RU361277"/>
    </source>
</evidence>
<dbReference type="Pfam" id="PF00107">
    <property type="entry name" value="ADH_zinc_N"/>
    <property type="match status" value="1"/>
</dbReference>
<comment type="cofactor">
    <cofactor evidence="1 5">
        <name>Zn(2+)</name>
        <dbReference type="ChEBI" id="CHEBI:29105"/>
    </cofactor>
</comment>
<accession>A0A540X2R6</accession>
<dbReference type="CDD" id="cd05283">
    <property type="entry name" value="CAD1"/>
    <property type="match status" value="1"/>
</dbReference>
<evidence type="ECO:0000256" key="2">
    <source>
        <dbReference type="ARBA" id="ARBA00022723"/>
    </source>
</evidence>
<dbReference type="FunFam" id="3.40.50.720:FF:000022">
    <property type="entry name" value="Cinnamyl alcohol dehydrogenase"/>
    <property type="match status" value="1"/>
</dbReference>
<dbReference type="InterPro" id="IPR013154">
    <property type="entry name" value="ADH-like_N"/>
</dbReference>
<keyword evidence="2 5" id="KW-0479">Metal-binding</keyword>
<evidence type="ECO:0000313" key="7">
    <source>
        <dbReference type="EMBL" id="TQF15530.1"/>
    </source>
</evidence>
<dbReference type="Gene3D" id="3.40.50.720">
    <property type="entry name" value="NAD(P)-binding Rossmann-like Domain"/>
    <property type="match status" value="1"/>
</dbReference>
<sequence>MIPVRGYAAQDAKSPLAPFNFERREPGPDDVQFDVQYCGICHSDLHQARDEWGGSIFPMVPGHEIIGRVTRVGANVKKFKVGDSVGVGCMVDTCRTCHACKQGLQQYCERGPTYTYNSRERESQQPTQGGYSSALVVDQAYVLRVPENLDPAAAAPLLCAGITTWSPLKHWNVKAGQRVGVVGLGGLGHMGVKFARAFGAHVIVFSHTDKKKQDALRLGAHEVVVSSNEAEMKAREGTLDFVLDTVSAPHDINAYLRLLRIDGSLVLVGVPEKPLPVQPFALIGQRRNFSGSSIGGIQETQDMLDFCGEHGVVSDVEVIPIQQVNDAYTRLLKGDVKYRFVIDMKSLK</sequence>
<evidence type="ECO:0000256" key="3">
    <source>
        <dbReference type="ARBA" id="ARBA00022833"/>
    </source>
</evidence>